<evidence type="ECO:0000313" key="2">
    <source>
        <dbReference type="EMBL" id="OWZ19606.1"/>
    </source>
</evidence>
<keyword evidence="2" id="KW-0378">Hydrolase</keyword>
<feature type="domain" description="DNA helicase Pif1-like 2B" evidence="1">
    <location>
        <begin position="16"/>
        <end position="59"/>
    </location>
</feature>
<protein>
    <submittedName>
        <fullName evidence="2">Helitron helicase</fullName>
    </submittedName>
</protein>
<dbReference type="InterPro" id="IPR049163">
    <property type="entry name" value="Pif1-like_2B_dom"/>
</dbReference>
<dbReference type="AlphaFoldDB" id="A0A225WPN4"/>
<dbReference type="OrthoDB" id="111435at2759"/>
<evidence type="ECO:0000259" key="1">
    <source>
        <dbReference type="Pfam" id="PF21530"/>
    </source>
</evidence>
<keyword evidence="2" id="KW-0067">ATP-binding</keyword>
<accession>A0A225WPN4</accession>
<keyword evidence="2" id="KW-0347">Helicase</keyword>
<sequence length="92" mass="10698">MVENTQWSHTLTIPEEFLYSLRILGMPPHKLNLKVSAPIILLRNINGKWSVNGTRLQVRHMHDHYIEAKMLTGILNDKHVHPIDLTQLWPSV</sequence>
<dbReference type="Proteomes" id="UP000198211">
    <property type="component" value="Unassembled WGS sequence"/>
</dbReference>
<dbReference type="STRING" id="4795.A0A225WPN4"/>
<keyword evidence="3" id="KW-1185">Reference proteome</keyword>
<gene>
    <name evidence="2" type="ORF">PHMEG_0006101</name>
</gene>
<comment type="caution">
    <text evidence="2">The sequence shown here is derived from an EMBL/GenBank/DDBJ whole genome shotgun (WGS) entry which is preliminary data.</text>
</comment>
<proteinExistence type="predicted"/>
<name>A0A225WPN4_9STRA</name>
<keyword evidence="2" id="KW-0547">Nucleotide-binding</keyword>
<organism evidence="2 3">
    <name type="scientific">Phytophthora megakarya</name>
    <dbReference type="NCBI Taxonomy" id="4795"/>
    <lineage>
        <taxon>Eukaryota</taxon>
        <taxon>Sar</taxon>
        <taxon>Stramenopiles</taxon>
        <taxon>Oomycota</taxon>
        <taxon>Peronosporomycetes</taxon>
        <taxon>Peronosporales</taxon>
        <taxon>Peronosporaceae</taxon>
        <taxon>Phytophthora</taxon>
    </lineage>
</organism>
<reference evidence="3" key="1">
    <citation type="submission" date="2017-03" db="EMBL/GenBank/DDBJ databases">
        <title>Phytopthora megakarya and P. palmivora, two closely related causual agents of cacao black pod achieved similar genome size and gene model numbers by different mechanisms.</title>
        <authorList>
            <person name="Ali S."/>
            <person name="Shao J."/>
            <person name="Larry D.J."/>
            <person name="Kronmiller B."/>
            <person name="Shen D."/>
            <person name="Strem M.D."/>
            <person name="Melnick R.L."/>
            <person name="Guiltinan M.J."/>
            <person name="Tyler B.M."/>
            <person name="Meinhardt L.W."/>
            <person name="Bailey B.A."/>
        </authorList>
    </citation>
    <scope>NUCLEOTIDE SEQUENCE [LARGE SCALE GENOMIC DNA]</scope>
    <source>
        <strain evidence="3">zdho120</strain>
    </source>
</reference>
<dbReference type="Pfam" id="PF21530">
    <property type="entry name" value="Pif1_2B_dom"/>
    <property type="match status" value="1"/>
</dbReference>
<evidence type="ECO:0000313" key="3">
    <source>
        <dbReference type="Proteomes" id="UP000198211"/>
    </source>
</evidence>
<dbReference type="EMBL" id="NBNE01000421">
    <property type="protein sequence ID" value="OWZ19606.1"/>
    <property type="molecule type" value="Genomic_DNA"/>
</dbReference>
<dbReference type="GO" id="GO:0004386">
    <property type="term" value="F:helicase activity"/>
    <property type="evidence" value="ECO:0007669"/>
    <property type="project" value="UniProtKB-KW"/>
</dbReference>
<dbReference type="PANTHER" id="PTHR10492:SF57">
    <property type="entry name" value="ATP-DEPENDENT DNA HELICASE"/>
    <property type="match status" value="1"/>
</dbReference>
<dbReference type="PANTHER" id="PTHR10492">
    <property type="match status" value="1"/>
</dbReference>